<reference evidence="2 3" key="1">
    <citation type="submission" date="2022-10" db="EMBL/GenBank/DDBJ databases">
        <title>Aestuariibacter sp. AA17 isolated from Montipora capitata coral fragment.</title>
        <authorList>
            <person name="Emsley S.A."/>
            <person name="Pfannmuller K.M."/>
            <person name="Loughran R.M."/>
            <person name="Shlafstein M."/>
            <person name="Papke E."/>
            <person name="Saw J.H."/>
            <person name="Ushijima B."/>
            <person name="Videau P."/>
        </authorList>
    </citation>
    <scope>NUCLEOTIDE SEQUENCE [LARGE SCALE GENOMIC DNA]</scope>
    <source>
        <strain evidence="2 3">AA17</strain>
    </source>
</reference>
<dbReference type="EMBL" id="JAOWKX010000004">
    <property type="protein sequence ID" value="MCV2884867.1"/>
    <property type="molecule type" value="Genomic_DNA"/>
</dbReference>
<feature type="transmembrane region" description="Helical" evidence="1">
    <location>
        <begin position="328"/>
        <end position="349"/>
    </location>
</feature>
<evidence type="ECO:0000313" key="3">
    <source>
        <dbReference type="Proteomes" id="UP001652504"/>
    </source>
</evidence>
<comment type="caution">
    <text evidence="2">The sequence shown here is derived from an EMBL/GenBank/DDBJ whole genome shotgun (WGS) entry which is preliminary data.</text>
</comment>
<feature type="transmembrane region" description="Helical" evidence="1">
    <location>
        <begin position="458"/>
        <end position="476"/>
    </location>
</feature>
<dbReference type="RefSeq" id="WP_263712149.1">
    <property type="nucleotide sequence ID" value="NZ_JAOWKX010000004.1"/>
</dbReference>
<organism evidence="2 3">
    <name type="scientific">Fluctibacter corallii</name>
    <dbReference type="NCBI Taxonomy" id="2984329"/>
    <lineage>
        <taxon>Bacteria</taxon>
        <taxon>Pseudomonadati</taxon>
        <taxon>Pseudomonadota</taxon>
        <taxon>Gammaproteobacteria</taxon>
        <taxon>Alteromonadales</taxon>
        <taxon>Alteromonadaceae</taxon>
        <taxon>Fluctibacter</taxon>
    </lineage>
</organism>
<dbReference type="PANTHER" id="PTHR34219:SF4">
    <property type="entry name" value="PEPSY DOMAIN-CONTAINING PROTEIN"/>
    <property type="match status" value="1"/>
</dbReference>
<keyword evidence="1" id="KW-0472">Membrane</keyword>
<keyword evidence="1" id="KW-0812">Transmembrane</keyword>
<sequence>MIWLHTYSGLLLGWLLFAIFLTGTLSYFSTELTHWMRGGQVSQHWEKTVHVAFDALADTKDEAKNWQITLPDERGAEARIQWRDNENKRHTIEQDNVHVNTAGGRFFVAFHYTLNLREYGGRYLAGIAAIAMIVAIISGIFTHRRIIQDFFVVRARPLLKLVTDAHAIVGIVTLPFCFLICFSALAIYISLYVPWFANAHFEHGVRDIDKQITARYQTITPSAEISSQLTPTPDLKAILQDVNTHWSAKQVPVIPIRISVDAPFTAQGRIIVWGIEPTWVSNKLVSRAYSWKHGAFIAFDDKEPFAREVRRALYGYHEAHFAQTGLRWLLFLSGIASTFLIGSGCIIWFNKRKDKVKHLSIGHRLVDKLNIAVIGGLPMACAAFFSTNRMLPTTVVDRAGWEVLAFFVAWAVAFVIACLCKRQRAWLLILWLSCGLFTVSAALSLAKGMWTEHAVSSLYWWVTCLMVFSAAVNLLIAKALQRRWSKAAC</sequence>
<evidence type="ECO:0000313" key="2">
    <source>
        <dbReference type="EMBL" id="MCV2884867.1"/>
    </source>
</evidence>
<dbReference type="Pfam" id="PF03929">
    <property type="entry name" value="PepSY_TM"/>
    <property type="match status" value="1"/>
</dbReference>
<feature type="transmembrane region" description="Helical" evidence="1">
    <location>
        <begin position="426"/>
        <end position="446"/>
    </location>
</feature>
<proteinExistence type="predicted"/>
<keyword evidence="3" id="KW-1185">Reference proteome</keyword>
<feature type="transmembrane region" description="Helical" evidence="1">
    <location>
        <begin position="161"/>
        <end position="189"/>
    </location>
</feature>
<feature type="transmembrane region" description="Helical" evidence="1">
    <location>
        <begin position="399"/>
        <end position="419"/>
    </location>
</feature>
<feature type="transmembrane region" description="Helical" evidence="1">
    <location>
        <begin position="369"/>
        <end position="387"/>
    </location>
</feature>
<name>A0ABT3A8E2_9ALTE</name>
<dbReference type="InterPro" id="IPR005625">
    <property type="entry name" value="PepSY-ass_TM"/>
</dbReference>
<feature type="transmembrane region" description="Helical" evidence="1">
    <location>
        <begin position="123"/>
        <end position="141"/>
    </location>
</feature>
<keyword evidence="1" id="KW-1133">Transmembrane helix</keyword>
<accession>A0ABT3A8E2</accession>
<protein>
    <submittedName>
        <fullName evidence="2">PepSY domain-containing protein</fullName>
    </submittedName>
</protein>
<dbReference type="Proteomes" id="UP001652504">
    <property type="component" value="Unassembled WGS sequence"/>
</dbReference>
<evidence type="ECO:0000256" key="1">
    <source>
        <dbReference type="SAM" id="Phobius"/>
    </source>
</evidence>
<dbReference type="PANTHER" id="PTHR34219">
    <property type="entry name" value="IRON-REGULATED INNER MEMBRANE PROTEIN-RELATED"/>
    <property type="match status" value="1"/>
</dbReference>
<gene>
    <name evidence="2" type="ORF">OE749_09180</name>
</gene>